<proteinExistence type="predicted"/>
<dbReference type="PROSITE" id="PS50041">
    <property type="entry name" value="C_TYPE_LECTIN_2"/>
    <property type="match status" value="1"/>
</dbReference>
<dbReference type="EMBL" id="CANHGI010000005">
    <property type="protein sequence ID" value="CAI5450673.1"/>
    <property type="molecule type" value="Genomic_DNA"/>
</dbReference>
<keyword evidence="1" id="KW-0732">Signal</keyword>
<dbReference type="Proteomes" id="UP001152747">
    <property type="component" value="Unassembled WGS sequence"/>
</dbReference>
<sequence length="216" mass="24094">MIFFSILLPTIIFACGDVCNEDDGAYVMNTFPNVAPVPSCSVGYRSFPRPGYNWCMRLYYFNPLNYTDAEKLCTADGAVPTGFQNTIEQSWITNTAKSTQSAQGYDYGGIWLGLHITIGCTYPDFADDYPICGNNSFAWTDGYTTGTSQIGWGDLGPIYPDTYQCAIMAAYTYTDNYVRRINPNQVENFDCSATTGTYEYETMRTIVCGKVPTEYS</sequence>
<dbReference type="InterPro" id="IPR016186">
    <property type="entry name" value="C-type_lectin-like/link_sf"/>
</dbReference>
<evidence type="ECO:0000313" key="3">
    <source>
        <dbReference type="EMBL" id="CAI5450673.1"/>
    </source>
</evidence>
<accession>A0A9P1IWH4</accession>
<feature type="domain" description="C-type lectin" evidence="2">
    <location>
        <begin position="54"/>
        <end position="175"/>
    </location>
</feature>
<evidence type="ECO:0000313" key="4">
    <source>
        <dbReference type="Proteomes" id="UP001152747"/>
    </source>
</evidence>
<dbReference type="Gene3D" id="3.10.100.10">
    <property type="entry name" value="Mannose-Binding Protein A, subunit A"/>
    <property type="match status" value="1"/>
</dbReference>
<comment type="caution">
    <text evidence="3">The sequence shown here is derived from an EMBL/GenBank/DDBJ whole genome shotgun (WGS) entry which is preliminary data.</text>
</comment>
<dbReference type="InterPro" id="IPR016187">
    <property type="entry name" value="CTDL_fold"/>
</dbReference>
<dbReference type="InterPro" id="IPR001304">
    <property type="entry name" value="C-type_lectin-like"/>
</dbReference>
<reference evidence="3" key="1">
    <citation type="submission" date="2022-11" db="EMBL/GenBank/DDBJ databases">
        <authorList>
            <person name="Kikuchi T."/>
        </authorList>
    </citation>
    <scope>NUCLEOTIDE SEQUENCE</scope>
    <source>
        <strain evidence="3">PS1010</strain>
    </source>
</reference>
<organism evidence="3 4">
    <name type="scientific">Caenorhabditis angaria</name>
    <dbReference type="NCBI Taxonomy" id="860376"/>
    <lineage>
        <taxon>Eukaryota</taxon>
        <taxon>Metazoa</taxon>
        <taxon>Ecdysozoa</taxon>
        <taxon>Nematoda</taxon>
        <taxon>Chromadorea</taxon>
        <taxon>Rhabditida</taxon>
        <taxon>Rhabditina</taxon>
        <taxon>Rhabditomorpha</taxon>
        <taxon>Rhabditoidea</taxon>
        <taxon>Rhabditidae</taxon>
        <taxon>Peloderinae</taxon>
        <taxon>Caenorhabditis</taxon>
    </lineage>
</organism>
<keyword evidence="4" id="KW-1185">Reference proteome</keyword>
<feature type="chain" id="PRO_5040152683" description="C-type lectin domain-containing protein" evidence="1">
    <location>
        <begin position="17"/>
        <end position="216"/>
    </location>
</feature>
<evidence type="ECO:0000256" key="1">
    <source>
        <dbReference type="SAM" id="SignalP"/>
    </source>
</evidence>
<dbReference type="SUPFAM" id="SSF56436">
    <property type="entry name" value="C-type lectin-like"/>
    <property type="match status" value="1"/>
</dbReference>
<dbReference type="AlphaFoldDB" id="A0A9P1IWH4"/>
<dbReference type="PANTHER" id="PTHR23124">
    <property type="entry name" value="C-TYPE LECTIN DOMAIN-CONTAINING PROTEIN-RELATED-RELATED"/>
    <property type="match status" value="1"/>
</dbReference>
<protein>
    <recommendedName>
        <fullName evidence="2">C-type lectin domain-containing protein</fullName>
    </recommendedName>
</protein>
<dbReference type="CDD" id="cd00037">
    <property type="entry name" value="CLECT"/>
    <property type="match status" value="1"/>
</dbReference>
<feature type="signal peptide" evidence="1">
    <location>
        <begin position="1"/>
        <end position="16"/>
    </location>
</feature>
<name>A0A9P1IWH4_9PELO</name>
<dbReference type="SMART" id="SM00034">
    <property type="entry name" value="CLECT"/>
    <property type="match status" value="1"/>
</dbReference>
<gene>
    <name evidence="3" type="ORF">CAMP_LOCUS13310</name>
</gene>
<evidence type="ECO:0000259" key="2">
    <source>
        <dbReference type="PROSITE" id="PS50041"/>
    </source>
</evidence>